<name>A0A3M9YFZ8_9PEZI</name>
<sequence length="128" mass="14196">MCRVTLFNIRLCPCKDITCALVRPFELDAAQTAKFPARAHIHSADEVVLPEGLPCASFFDASHFDVLVASGGGDLALAQSARPPTELMIRARLEEKTQWERTREEAQAKKTEAAKERAQQKAKMAKDQ</sequence>
<proteinExistence type="predicted"/>
<dbReference type="Proteomes" id="UP000267145">
    <property type="component" value="Unassembled WGS sequence"/>
</dbReference>
<evidence type="ECO:0000313" key="3">
    <source>
        <dbReference type="Proteomes" id="UP000267145"/>
    </source>
</evidence>
<dbReference type="EMBL" id="RBVV01000022">
    <property type="protein sequence ID" value="RNJ58842.1"/>
    <property type="molecule type" value="Genomic_DNA"/>
</dbReference>
<comment type="caution">
    <text evidence="2">The sequence shown here is derived from an EMBL/GenBank/DDBJ whole genome shotgun (WGS) entry which is preliminary data.</text>
</comment>
<evidence type="ECO:0000313" key="2">
    <source>
        <dbReference type="EMBL" id="RNJ58842.1"/>
    </source>
</evidence>
<feature type="region of interest" description="Disordered" evidence="1">
    <location>
        <begin position="94"/>
        <end position="128"/>
    </location>
</feature>
<accession>A0A3M9YFZ8</accession>
<gene>
    <name evidence="2" type="ORF">D7B24_003928</name>
</gene>
<dbReference type="RefSeq" id="XP_028497000.1">
    <property type="nucleotide sequence ID" value="XM_028638113.1"/>
</dbReference>
<evidence type="ECO:0000256" key="1">
    <source>
        <dbReference type="SAM" id="MobiDB-lite"/>
    </source>
</evidence>
<reference evidence="2 3" key="1">
    <citation type="submission" date="2018-10" db="EMBL/GenBank/DDBJ databases">
        <title>Genome sequence of Verticillium nonalfalfae VnAa140.</title>
        <authorList>
            <person name="Stajich J.E."/>
            <person name="Kasson M.T."/>
        </authorList>
    </citation>
    <scope>NUCLEOTIDE SEQUENCE [LARGE SCALE GENOMIC DNA]</scope>
    <source>
        <strain evidence="2 3">VnAa140</strain>
    </source>
</reference>
<organism evidence="2 3">
    <name type="scientific">Verticillium nonalfalfae</name>
    <dbReference type="NCBI Taxonomy" id="1051616"/>
    <lineage>
        <taxon>Eukaryota</taxon>
        <taxon>Fungi</taxon>
        <taxon>Dikarya</taxon>
        <taxon>Ascomycota</taxon>
        <taxon>Pezizomycotina</taxon>
        <taxon>Sordariomycetes</taxon>
        <taxon>Hypocreomycetidae</taxon>
        <taxon>Glomerellales</taxon>
        <taxon>Plectosphaerellaceae</taxon>
        <taxon>Verticillium</taxon>
    </lineage>
</organism>
<dbReference type="GeneID" id="39607617"/>
<protein>
    <submittedName>
        <fullName evidence="2">Uncharacterized protein</fullName>
    </submittedName>
</protein>
<keyword evidence="3" id="KW-1185">Reference proteome</keyword>
<dbReference type="AlphaFoldDB" id="A0A3M9YFZ8"/>